<keyword evidence="4" id="KW-1185">Reference proteome</keyword>
<keyword evidence="1" id="KW-1133">Transmembrane helix</keyword>
<reference evidence="3 4" key="1">
    <citation type="submission" date="2020-09" db="EMBL/GenBank/DDBJ databases">
        <title>Complete genome sequence of altererythrobacter flavus SS-21NJ, isolated from Dongying oil sludge in Shandong province.</title>
        <authorList>
            <person name="Sun S."/>
            <person name="Zhang Z."/>
        </authorList>
    </citation>
    <scope>NUCLEOTIDE SEQUENCE [LARGE SCALE GENOMIC DNA]</scope>
    <source>
        <strain evidence="3 4">SS-21NJ</strain>
    </source>
</reference>
<organism evidence="3 4">
    <name type="scientific">Tsuneonella flava</name>
    <dbReference type="NCBI Taxonomy" id="2055955"/>
    <lineage>
        <taxon>Bacteria</taxon>
        <taxon>Pseudomonadati</taxon>
        <taxon>Pseudomonadota</taxon>
        <taxon>Alphaproteobacteria</taxon>
        <taxon>Sphingomonadales</taxon>
        <taxon>Erythrobacteraceae</taxon>
        <taxon>Tsuneonella</taxon>
    </lineage>
</organism>
<evidence type="ECO:0000256" key="1">
    <source>
        <dbReference type="SAM" id="Phobius"/>
    </source>
</evidence>
<dbReference type="Pfam" id="PF10502">
    <property type="entry name" value="Peptidase_S26"/>
    <property type="match status" value="1"/>
</dbReference>
<keyword evidence="1" id="KW-0812">Transmembrane</keyword>
<gene>
    <name evidence="3" type="ORF">IDJ81_11840</name>
</gene>
<dbReference type="RefSeq" id="WP_205441341.1">
    <property type="nucleotide sequence ID" value="NZ_CP061510.1"/>
</dbReference>
<dbReference type="InterPro" id="IPR019533">
    <property type="entry name" value="Peptidase_S26"/>
</dbReference>
<dbReference type="Gene3D" id="2.10.109.10">
    <property type="entry name" value="Umud Fragment, subunit A"/>
    <property type="match status" value="1"/>
</dbReference>
<proteinExistence type="predicted"/>
<accession>A0ABX7K7V3</accession>
<evidence type="ECO:0000259" key="2">
    <source>
        <dbReference type="Pfam" id="PF10502"/>
    </source>
</evidence>
<dbReference type="SUPFAM" id="SSF51306">
    <property type="entry name" value="LexA/Signal peptidase"/>
    <property type="match status" value="1"/>
</dbReference>
<dbReference type="InterPro" id="IPR036286">
    <property type="entry name" value="LexA/Signal_pep-like_sf"/>
</dbReference>
<feature type="domain" description="Peptidase S26" evidence="2">
    <location>
        <begin position="123"/>
        <end position="170"/>
    </location>
</feature>
<dbReference type="Proteomes" id="UP000663637">
    <property type="component" value="Chromosome"/>
</dbReference>
<protein>
    <submittedName>
        <fullName evidence="3">S26 family signal peptidase</fullName>
    </submittedName>
</protein>
<evidence type="ECO:0000313" key="4">
    <source>
        <dbReference type="Proteomes" id="UP000663637"/>
    </source>
</evidence>
<evidence type="ECO:0000313" key="3">
    <source>
        <dbReference type="EMBL" id="QSB44027.1"/>
    </source>
</evidence>
<keyword evidence="1" id="KW-0472">Membrane</keyword>
<dbReference type="EMBL" id="CP061510">
    <property type="protein sequence ID" value="QSB44027.1"/>
    <property type="molecule type" value="Genomic_DNA"/>
</dbReference>
<feature type="transmembrane region" description="Helical" evidence="1">
    <location>
        <begin position="35"/>
        <end position="56"/>
    </location>
</feature>
<name>A0ABX7K7V3_9SPHN</name>
<sequence>MRKPRVSRLSRPAPAPLLEWDPPLARQLRARRRPVLAASMIGLALLGLGAVLDFAIRPAPRLVWNASASAPVGLWRIDPHARLHTGDMVLARSPRSVRTMAAKRRYLPANVPLLKRIADTRGRPLPWWNGCERLRGGRVLLLMDAPDSFDGRYFGPVDEDALIGKATPLWLR</sequence>